<protein>
    <recommendedName>
        <fullName evidence="5">Coiled-coil domain-containing protein</fullName>
    </recommendedName>
</protein>
<organism evidence="3 4">
    <name type="scientific">Campylobacter cuniculorum DSM 23162 = LMG 24588</name>
    <dbReference type="NCBI Taxonomy" id="1121267"/>
    <lineage>
        <taxon>Bacteria</taxon>
        <taxon>Pseudomonadati</taxon>
        <taxon>Campylobacterota</taxon>
        <taxon>Epsilonproteobacteria</taxon>
        <taxon>Campylobacterales</taxon>
        <taxon>Campylobacteraceae</taxon>
        <taxon>Campylobacter</taxon>
    </lineage>
</organism>
<evidence type="ECO:0000256" key="1">
    <source>
        <dbReference type="SAM" id="Coils"/>
    </source>
</evidence>
<dbReference type="RefSeq" id="WP_051521668.1">
    <property type="nucleotide sequence ID" value="NZ_CP020867.1"/>
</dbReference>
<evidence type="ECO:0000313" key="4">
    <source>
        <dbReference type="Proteomes" id="UP000192902"/>
    </source>
</evidence>
<dbReference type="Proteomes" id="UP000192902">
    <property type="component" value="Chromosome"/>
</dbReference>
<name>A0A1W6BV35_9BACT</name>
<dbReference type="STRING" id="1121267.CCUN_0262"/>
<dbReference type="OrthoDB" id="5321106at2"/>
<evidence type="ECO:0008006" key="5">
    <source>
        <dbReference type="Google" id="ProtNLM"/>
    </source>
</evidence>
<accession>A0A1W6BV35</accession>
<dbReference type="eggNOG" id="ENOG5032JAN">
    <property type="taxonomic scope" value="Bacteria"/>
</dbReference>
<dbReference type="KEGG" id="ccun:CCUN_0262"/>
<feature type="coiled-coil region" evidence="1">
    <location>
        <begin position="14"/>
        <end position="41"/>
    </location>
</feature>
<dbReference type="EMBL" id="CP020867">
    <property type="protein sequence ID" value="ARJ55917.1"/>
    <property type="molecule type" value="Genomic_DNA"/>
</dbReference>
<evidence type="ECO:0000313" key="3">
    <source>
        <dbReference type="EMBL" id="ARJ55917.1"/>
    </source>
</evidence>
<reference evidence="3 4" key="1">
    <citation type="submission" date="2017-04" db="EMBL/GenBank/DDBJ databases">
        <title>Complete genome sequence of the Campylobacter cuniculorum type strain LMG24588.</title>
        <authorList>
            <person name="Miller W.G."/>
            <person name="Yee E."/>
            <person name="Revez J."/>
            <person name="Bono J.L."/>
            <person name="Rossi M."/>
        </authorList>
    </citation>
    <scope>NUCLEOTIDE SEQUENCE [LARGE SCALE GENOMIC DNA]</scope>
    <source>
        <strain evidence="3 4">LMG 24588</strain>
    </source>
</reference>
<feature type="region of interest" description="Disordered" evidence="2">
    <location>
        <begin position="157"/>
        <end position="194"/>
    </location>
</feature>
<gene>
    <name evidence="3" type="ORF">CCUN_0262</name>
</gene>
<evidence type="ECO:0000256" key="2">
    <source>
        <dbReference type="SAM" id="MobiDB-lite"/>
    </source>
</evidence>
<keyword evidence="1" id="KW-0175">Coiled coil</keyword>
<sequence length="194" mass="22494">MDREKKEFIDPFSTQEDEAALKALESEIAQASQSLESDFAKFASGKIDERMEELFFENKEEFFKQVLQWQNEFLGDYRSKIQKRDALNNDIQIKKSFSAIEAAQKAFEEAHPDVDVEELLDFYQQDLPPRLKNELDKAKPQDFFELLLEYFSKASDRAQNAEKQEQTGLPKRLEGTSSGVQENDSGDDLVTNRY</sequence>
<dbReference type="AlphaFoldDB" id="A0A1W6BV35"/>
<proteinExistence type="predicted"/>